<dbReference type="InterPro" id="IPR005570">
    <property type="entry name" value="RPABC3"/>
</dbReference>
<dbReference type="PANTHER" id="PTHR10917:SF0">
    <property type="entry name" value="DNA-DIRECTED RNA POLYMERASES I, II, AND III SUBUNIT RPABC3"/>
    <property type="match status" value="1"/>
</dbReference>
<evidence type="ECO:0000256" key="3">
    <source>
        <dbReference type="ARBA" id="ARBA00023242"/>
    </source>
</evidence>
<reference evidence="5" key="1">
    <citation type="submission" date="2021-03" db="EMBL/GenBank/DDBJ databases">
        <authorList>
            <person name="Tagirdzhanova G."/>
        </authorList>
    </citation>
    <scope>NUCLEOTIDE SEQUENCE</scope>
</reference>
<dbReference type="SUPFAM" id="SSF50249">
    <property type="entry name" value="Nucleic acid-binding proteins"/>
    <property type="match status" value="1"/>
</dbReference>
<comment type="similarity">
    <text evidence="2 4">Belongs to the eukaryotic RPB8 RNA polymerase subunit family.</text>
</comment>
<keyword evidence="3 4" id="KW-0539">Nucleus</keyword>
<accession>A0A8H3IIU3</accession>
<dbReference type="GO" id="GO:0005666">
    <property type="term" value="C:RNA polymerase III complex"/>
    <property type="evidence" value="ECO:0007669"/>
    <property type="project" value="TreeGrafter"/>
</dbReference>
<dbReference type="InterPro" id="IPR012340">
    <property type="entry name" value="NA-bd_OB-fold"/>
</dbReference>
<comment type="function">
    <text evidence="4">DNA-dependent RNA polymerase catalyzes the transcription of DNA into RNA using the four ribonucleoside triphosphates as substrates. Common component of RNA polymerases I, II and III which synthesize ribosomal RNA precursors, mRNA precursors and many functional non-coding RNAs, and small RNAs, such as 5S rRNA and tRNAs, respectively.</text>
</comment>
<protein>
    <recommendedName>
        <fullName evidence="4">DNA-directed RNA polymerases I, II, and III subunit RPABC3</fullName>
    </recommendedName>
</protein>
<evidence type="ECO:0000256" key="4">
    <source>
        <dbReference type="PIRNR" id="PIRNR000779"/>
    </source>
</evidence>
<dbReference type="OrthoDB" id="20018at2759"/>
<comment type="subcellular location">
    <subcellularLocation>
        <location evidence="1">Nucleus</location>
    </subcellularLocation>
</comment>
<dbReference type="Proteomes" id="UP000664521">
    <property type="component" value="Unassembled WGS sequence"/>
</dbReference>
<dbReference type="EMBL" id="CAJPDS010000019">
    <property type="protein sequence ID" value="CAF9917180.1"/>
    <property type="molecule type" value="Genomic_DNA"/>
</dbReference>
<dbReference type="GO" id="GO:0005736">
    <property type="term" value="C:RNA polymerase I complex"/>
    <property type="evidence" value="ECO:0007669"/>
    <property type="project" value="TreeGrafter"/>
</dbReference>
<comment type="caution">
    <text evidence="5">The sequence shown here is derived from an EMBL/GenBank/DDBJ whole genome shotgun (WGS) entry which is preliminary data.</text>
</comment>
<keyword evidence="6" id="KW-1185">Reference proteome</keyword>
<proteinExistence type="inferred from homology"/>
<dbReference type="GO" id="GO:0003899">
    <property type="term" value="F:DNA-directed RNA polymerase activity"/>
    <property type="evidence" value="ECO:0007669"/>
    <property type="project" value="UniProtKB-UniRule"/>
</dbReference>
<evidence type="ECO:0000313" key="5">
    <source>
        <dbReference type="EMBL" id="CAF9917180.1"/>
    </source>
</evidence>
<dbReference type="GO" id="GO:0006351">
    <property type="term" value="P:DNA-templated transcription"/>
    <property type="evidence" value="ECO:0007669"/>
    <property type="project" value="UniProtKB-UniRule"/>
</dbReference>
<sequence length="142" mass="16275">MGDSQLFLDTFSITSLNAEKYDRVSRVFGHTENGDTELHLDINSELYPIAQGERIQLMLASTLNLDGTRDDGKGWRDVGRGEQSLADTWDYVCHGKIYRFQEGDEENIKVFISFGGLLLYMQGPYKKLTPLRIDYVYLLVKK</sequence>
<organism evidence="5 6">
    <name type="scientific">Heterodermia speciosa</name>
    <dbReference type="NCBI Taxonomy" id="116794"/>
    <lineage>
        <taxon>Eukaryota</taxon>
        <taxon>Fungi</taxon>
        <taxon>Dikarya</taxon>
        <taxon>Ascomycota</taxon>
        <taxon>Pezizomycotina</taxon>
        <taxon>Lecanoromycetes</taxon>
        <taxon>OSLEUM clade</taxon>
        <taxon>Lecanoromycetidae</taxon>
        <taxon>Caliciales</taxon>
        <taxon>Physciaceae</taxon>
        <taxon>Heterodermia</taxon>
    </lineage>
</organism>
<evidence type="ECO:0000313" key="6">
    <source>
        <dbReference type="Proteomes" id="UP000664521"/>
    </source>
</evidence>
<keyword evidence="5" id="KW-0804">Transcription</keyword>
<evidence type="ECO:0000256" key="2">
    <source>
        <dbReference type="ARBA" id="ARBA00008912"/>
    </source>
</evidence>
<dbReference type="PANTHER" id="PTHR10917">
    <property type="entry name" value="DNA-DIRECTED RNA POLYMERASES I, II, AND III SUBUNIT RPABC3"/>
    <property type="match status" value="1"/>
</dbReference>
<dbReference type="GO" id="GO:0005665">
    <property type="term" value="C:RNA polymerase II, core complex"/>
    <property type="evidence" value="ECO:0007669"/>
    <property type="project" value="UniProtKB-UniRule"/>
</dbReference>
<keyword evidence="5" id="KW-0240">DNA-directed RNA polymerase</keyword>
<dbReference type="SMART" id="SM00658">
    <property type="entry name" value="RPOL8c"/>
    <property type="match status" value="1"/>
</dbReference>
<dbReference type="Pfam" id="PF03870">
    <property type="entry name" value="RNA_pol_Rpb8"/>
    <property type="match status" value="1"/>
</dbReference>
<dbReference type="FunFam" id="2.40.50.140:FF:000191">
    <property type="entry name" value="DNA-directed RNA polymerases I, II, and III subunit RPABC3"/>
    <property type="match status" value="1"/>
</dbReference>
<name>A0A8H3IIU3_9LECA</name>
<dbReference type="PIRSF" id="PIRSF000779">
    <property type="entry name" value="RNA_pol_Rpb8"/>
    <property type="match status" value="1"/>
</dbReference>
<gene>
    <name evidence="5" type="primary">RPB8</name>
    <name evidence="5" type="ORF">HETSPECPRED_003166</name>
</gene>
<dbReference type="Gene3D" id="2.40.50.140">
    <property type="entry name" value="Nucleic acid-binding proteins"/>
    <property type="match status" value="1"/>
</dbReference>
<evidence type="ECO:0000256" key="1">
    <source>
        <dbReference type="ARBA" id="ARBA00004123"/>
    </source>
</evidence>
<dbReference type="AlphaFoldDB" id="A0A8H3IIU3"/>